<dbReference type="PANTHER" id="PTHR46193:SF18">
    <property type="entry name" value="HEXITOL PHOSPHATASE B"/>
    <property type="match status" value="1"/>
</dbReference>
<evidence type="ECO:0000313" key="7">
    <source>
        <dbReference type="Proteomes" id="UP000597877"/>
    </source>
</evidence>
<dbReference type="InterPro" id="IPR006439">
    <property type="entry name" value="HAD-SF_hydro_IA"/>
</dbReference>
<dbReference type="InterPro" id="IPR041492">
    <property type="entry name" value="HAD_2"/>
</dbReference>
<evidence type="ECO:0000256" key="3">
    <source>
        <dbReference type="ARBA" id="ARBA00022723"/>
    </source>
</evidence>
<dbReference type="PRINTS" id="PR00413">
    <property type="entry name" value="HADHALOGNASE"/>
</dbReference>
<dbReference type="SFLD" id="SFLDS00003">
    <property type="entry name" value="Haloacid_Dehalogenase"/>
    <property type="match status" value="1"/>
</dbReference>
<organism evidence="6 7">
    <name type="scientific">Eubacterium segne</name>
    <dbReference type="NCBI Taxonomy" id="2763045"/>
    <lineage>
        <taxon>Bacteria</taxon>
        <taxon>Bacillati</taxon>
        <taxon>Bacillota</taxon>
        <taxon>Clostridia</taxon>
        <taxon>Eubacteriales</taxon>
        <taxon>Eubacteriaceae</taxon>
        <taxon>Eubacterium</taxon>
    </lineage>
</organism>
<keyword evidence="6" id="KW-0378">Hydrolase</keyword>
<dbReference type="SUPFAM" id="SSF56784">
    <property type="entry name" value="HAD-like"/>
    <property type="match status" value="1"/>
</dbReference>
<dbReference type="Gene3D" id="3.40.50.1000">
    <property type="entry name" value="HAD superfamily/HAD-like"/>
    <property type="match status" value="1"/>
</dbReference>
<comment type="caution">
    <text evidence="6">The sequence shown here is derived from an EMBL/GenBank/DDBJ whole genome shotgun (WGS) entry which is preliminary data.</text>
</comment>
<protein>
    <submittedName>
        <fullName evidence="6">HAD family hydrolase</fullName>
    </submittedName>
</protein>
<comment type="similarity">
    <text evidence="2">Belongs to the HAD-like hydrolase superfamily. CbbY/CbbZ/Gph/YieH family.</text>
</comment>
<keyword evidence="3" id="KW-0479">Metal-binding</keyword>
<evidence type="ECO:0000256" key="2">
    <source>
        <dbReference type="ARBA" id="ARBA00006171"/>
    </source>
</evidence>
<dbReference type="NCBIfam" id="TIGR01509">
    <property type="entry name" value="HAD-SF-IA-v3"/>
    <property type="match status" value="1"/>
</dbReference>
<dbReference type="EMBL" id="JACOOZ010000002">
    <property type="protein sequence ID" value="MBC5666879.1"/>
    <property type="molecule type" value="Genomic_DNA"/>
</dbReference>
<keyword evidence="5" id="KW-0119">Carbohydrate metabolism</keyword>
<gene>
    <name evidence="6" type="ORF">H8S00_02575</name>
</gene>
<evidence type="ECO:0000256" key="1">
    <source>
        <dbReference type="ARBA" id="ARBA00001946"/>
    </source>
</evidence>
<dbReference type="PANTHER" id="PTHR46193">
    <property type="entry name" value="6-PHOSPHOGLUCONATE PHOSPHATASE"/>
    <property type="match status" value="1"/>
</dbReference>
<evidence type="ECO:0000313" key="6">
    <source>
        <dbReference type="EMBL" id="MBC5666879.1"/>
    </source>
</evidence>
<dbReference type="GO" id="GO:0016787">
    <property type="term" value="F:hydrolase activity"/>
    <property type="evidence" value="ECO:0007669"/>
    <property type="project" value="UniProtKB-KW"/>
</dbReference>
<dbReference type="SFLD" id="SFLDG01129">
    <property type="entry name" value="C1.5:_HAD__Beta-PGM__Phosphata"/>
    <property type="match status" value="1"/>
</dbReference>
<comment type="cofactor">
    <cofactor evidence="1">
        <name>Mg(2+)</name>
        <dbReference type="ChEBI" id="CHEBI:18420"/>
    </cofactor>
</comment>
<name>A0ABR7EZU5_9FIRM</name>
<dbReference type="InterPro" id="IPR051600">
    <property type="entry name" value="Beta-PGM-like"/>
</dbReference>
<dbReference type="InterPro" id="IPR023214">
    <property type="entry name" value="HAD_sf"/>
</dbReference>
<proteinExistence type="inferred from homology"/>
<dbReference type="InterPro" id="IPR023198">
    <property type="entry name" value="PGP-like_dom2"/>
</dbReference>
<dbReference type="Proteomes" id="UP000597877">
    <property type="component" value="Unassembled WGS sequence"/>
</dbReference>
<keyword evidence="7" id="KW-1185">Reference proteome</keyword>
<accession>A0ABR7EZU5</accession>
<dbReference type="CDD" id="cd16423">
    <property type="entry name" value="HAD_BPGM-like"/>
    <property type="match status" value="1"/>
</dbReference>
<evidence type="ECO:0000256" key="5">
    <source>
        <dbReference type="ARBA" id="ARBA00023277"/>
    </source>
</evidence>
<dbReference type="RefSeq" id="WP_118588438.1">
    <property type="nucleotide sequence ID" value="NZ_JACOOZ010000002.1"/>
</dbReference>
<evidence type="ECO:0000256" key="4">
    <source>
        <dbReference type="ARBA" id="ARBA00022842"/>
    </source>
</evidence>
<dbReference type="InterPro" id="IPR036412">
    <property type="entry name" value="HAD-like_sf"/>
</dbReference>
<dbReference type="SFLD" id="SFLDG01135">
    <property type="entry name" value="C1.5.6:_HAD__Beta-PGM__Phospha"/>
    <property type="match status" value="1"/>
</dbReference>
<sequence>MGKYILFDMDGVLVNTEPMHFEIWKKVFKEKGIDIDYEHYKGCIGSTRSFLYNLIKEGYGVDVSVYTDLPERFSQVKDEMLKEKGIPRIEGAVETIKYLYDKGYEMAVASSSSQDYIESQMKTLGIDKCFKLLFSAENVEKPKPAPDVFLVAAEKLGGKPAECTVVEDSANGSRAAKTAGMTCIGFRNPDSGNQDLSVADKIIYKITELKDIF</sequence>
<keyword evidence="4" id="KW-0460">Magnesium</keyword>
<dbReference type="Gene3D" id="1.10.150.240">
    <property type="entry name" value="Putative phosphatase, domain 2"/>
    <property type="match status" value="1"/>
</dbReference>
<reference evidence="6 7" key="1">
    <citation type="submission" date="2020-08" db="EMBL/GenBank/DDBJ databases">
        <title>Genome public.</title>
        <authorList>
            <person name="Liu C."/>
            <person name="Sun Q."/>
        </authorList>
    </citation>
    <scope>NUCLEOTIDE SEQUENCE [LARGE SCALE GENOMIC DNA]</scope>
    <source>
        <strain evidence="6 7">BX4</strain>
    </source>
</reference>
<dbReference type="Pfam" id="PF13419">
    <property type="entry name" value="HAD_2"/>
    <property type="match status" value="1"/>
</dbReference>